<dbReference type="GO" id="GO:0006629">
    <property type="term" value="P:lipid metabolic process"/>
    <property type="evidence" value="ECO:0007669"/>
    <property type="project" value="InterPro"/>
</dbReference>
<dbReference type="InterPro" id="IPR030395">
    <property type="entry name" value="GP_PDE_dom"/>
</dbReference>
<keyword evidence="3" id="KW-1185">Reference proteome</keyword>
<reference evidence="2" key="1">
    <citation type="submission" date="2023-03" db="EMBL/GenBank/DDBJ databases">
        <title>Near-Complete genome sequence of Lipomyces tetrasporous NRRL Y-64009, an oleaginous yeast capable of growing on lignocellulosic hydrolysates.</title>
        <authorList>
            <consortium name="Lawrence Berkeley National Laboratory"/>
            <person name="Jagtap S.S."/>
            <person name="Liu J.-J."/>
            <person name="Walukiewicz H.E."/>
            <person name="Pangilinan J."/>
            <person name="Lipzen A."/>
            <person name="Ahrendt S."/>
            <person name="Koriabine M."/>
            <person name="Cobaugh K."/>
            <person name="Salamov A."/>
            <person name="Yoshinaga Y."/>
            <person name="Ng V."/>
            <person name="Daum C."/>
            <person name="Grigoriev I.V."/>
            <person name="Slininger P.J."/>
            <person name="Dien B.S."/>
            <person name="Jin Y.-S."/>
            <person name="Rao C.V."/>
        </authorList>
    </citation>
    <scope>NUCLEOTIDE SEQUENCE</scope>
    <source>
        <strain evidence="2">NRRL Y-64009</strain>
    </source>
</reference>
<organism evidence="2 3">
    <name type="scientific">Lipomyces tetrasporus</name>
    <dbReference type="NCBI Taxonomy" id="54092"/>
    <lineage>
        <taxon>Eukaryota</taxon>
        <taxon>Fungi</taxon>
        <taxon>Dikarya</taxon>
        <taxon>Ascomycota</taxon>
        <taxon>Saccharomycotina</taxon>
        <taxon>Lipomycetes</taxon>
        <taxon>Lipomycetales</taxon>
        <taxon>Lipomycetaceae</taxon>
        <taxon>Lipomyces</taxon>
    </lineage>
</organism>
<dbReference type="Proteomes" id="UP001217417">
    <property type="component" value="Unassembled WGS sequence"/>
</dbReference>
<evidence type="ECO:0000313" key="2">
    <source>
        <dbReference type="EMBL" id="KAJ8100963.1"/>
    </source>
</evidence>
<dbReference type="Pfam" id="PF03009">
    <property type="entry name" value="GDPD"/>
    <property type="match status" value="1"/>
</dbReference>
<dbReference type="InterPro" id="IPR017946">
    <property type="entry name" value="PLC-like_Pdiesterase_TIM-brl"/>
</dbReference>
<dbReference type="PROSITE" id="PS51704">
    <property type="entry name" value="GP_PDE"/>
    <property type="match status" value="1"/>
</dbReference>
<protein>
    <submittedName>
        <fullName evidence="2">PLC-like phosphodiesterase</fullName>
    </submittedName>
</protein>
<proteinExistence type="predicted"/>
<gene>
    <name evidence="2" type="ORF">POJ06DRAFT_85167</name>
</gene>
<comment type="caution">
    <text evidence="2">The sequence shown here is derived from an EMBL/GenBank/DDBJ whole genome shotgun (WGS) entry which is preliminary data.</text>
</comment>
<dbReference type="GO" id="GO:0008081">
    <property type="term" value="F:phosphoric diester hydrolase activity"/>
    <property type="evidence" value="ECO:0007669"/>
    <property type="project" value="InterPro"/>
</dbReference>
<sequence length="325" mass="36647">MENASKIEQFRFCAKSAIAVDGTQKRVPQAVGHRGYSAKYAENTLSALQAAIEEGADAIETDVHMSSEGVVVISHDPSTKRVFGSNDGPIKNRPYIGDLDKLLTVRPPHEKMPLLREVLGLFVSNPRFEDKWLVIDVKADNGVEIIEGIAKAMKEIKEDFTFWNRRIVLGIWLVKFLPYCETYLPETPIMHIGVDLWYARKFLATPTLVGFSILLASLYSTDGYALIREARAADKATYVWTVNPDEAMRVCLALQVDAVLTDNPVRFDELRKEYLNREAKGRDRETEVDPEGAVEKILTFGAKTRLYALGMLVKTISPFLRIMYE</sequence>
<evidence type="ECO:0000313" key="3">
    <source>
        <dbReference type="Proteomes" id="UP001217417"/>
    </source>
</evidence>
<dbReference type="GeneID" id="80886820"/>
<dbReference type="PANTHER" id="PTHR43805">
    <property type="entry name" value="GLYCEROPHOSPHORYL DIESTER PHOSPHODIESTERASE"/>
    <property type="match status" value="1"/>
</dbReference>
<dbReference type="CDD" id="cd08570">
    <property type="entry name" value="GDPD_YPL206cp_fungi"/>
    <property type="match status" value="1"/>
</dbReference>
<dbReference type="SUPFAM" id="SSF51695">
    <property type="entry name" value="PLC-like phosphodiesterases"/>
    <property type="match status" value="1"/>
</dbReference>
<accession>A0AAD7QT25</accession>
<dbReference type="AlphaFoldDB" id="A0AAD7QT25"/>
<evidence type="ECO:0000259" key="1">
    <source>
        <dbReference type="PROSITE" id="PS51704"/>
    </source>
</evidence>
<feature type="domain" description="GP-PDE" evidence="1">
    <location>
        <begin position="28"/>
        <end position="271"/>
    </location>
</feature>
<dbReference type="EMBL" id="JARPMG010000004">
    <property type="protein sequence ID" value="KAJ8100963.1"/>
    <property type="molecule type" value="Genomic_DNA"/>
</dbReference>
<name>A0AAD7QT25_9ASCO</name>
<dbReference type="Gene3D" id="3.20.20.190">
    <property type="entry name" value="Phosphatidylinositol (PI) phosphodiesterase"/>
    <property type="match status" value="1"/>
</dbReference>
<dbReference type="RefSeq" id="XP_056044413.1">
    <property type="nucleotide sequence ID" value="XM_056191654.1"/>
</dbReference>
<dbReference type="PANTHER" id="PTHR43805:SF1">
    <property type="entry name" value="GP-PDE DOMAIN-CONTAINING PROTEIN"/>
    <property type="match status" value="1"/>
</dbReference>